<organism evidence="1">
    <name type="scientific">marine sediment metagenome</name>
    <dbReference type="NCBI Taxonomy" id="412755"/>
    <lineage>
        <taxon>unclassified sequences</taxon>
        <taxon>metagenomes</taxon>
        <taxon>ecological metagenomes</taxon>
    </lineage>
</organism>
<protein>
    <submittedName>
        <fullName evidence="1">Uncharacterized protein</fullName>
    </submittedName>
</protein>
<dbReference type="AlphaFoldDB" id="A0A0F9EMA4"/>
<sequence length="68" mass="7797">MPRRPGRQRALISREAKFQADLMHSALKNGQCRAAYVRLMNAATANEGVMLPMSVTQKFYDRCARKKR</sequence>
<reference evidence="1" key="1">
    <citation type="journal article" date="2015" name="Nature">
        <title>Complex archaea that bridge the gap between prokaryotes and eukaryotes.</title>
        <authorList>
            <person name="Spang A."/>
            <person name="Saw J.H."/>
            <person name="Jorgensen S.L."/>
            <person name="Zaremba-Niedzwiedzka K."/>
            <person name="Martijn J."/>
            <person name="Lind A.E."/>
            <person name="van Eijk R."/>
            <person name="Schleper C."/>
            <person name="Guy L."/>
            <person name="Ettema T.J."/>
        </authorList>
    </citation>
    <scope>NUCLEOTIDE SEQUENCE</scope>
</reference>
<accession>A0A0F9EMA4</accession>
<proteinExistence type="predicted"/>
<comment type="caution">
    <text evidence="1">The sequence shown here is derived from an EMBL/GenBank/DDBJ whole genome shotgun (WGS) entry which is preliminary data.</text>
</comment>
<evidence type="ECO:0000313" key="1">
    <source>
        <dbReference type="EMBL" id="KKL75233.1"/>
    </source>
</evidence>
<name>A0A0F9EMA4_9ZZZZ</name>
<gene>
    <name evidence="1" type="ORF">LCGC14_2056910</name>
</gene>
<dbReference type="EMBL" id="LAZR01024407">
    <property type="protein sequence ID" value="KKL75233.1"/>
    <property type="molecule type" value="Genomic_DNA"/>
</dbReference>